<name>H8Z1X1_9GAMM</name>
<evidence type="ECO:0000313" key="2">
    <source>
        <dbReference type="Proteomes" id="UP000002964"/>
    </source>
</evidence>
<evidence type="ECO:0000313" key="1">
    <source>
        <dbReference type="EMBL" id="EIC22599.1"/>
    </source>
</evidence>
<dbReference type="HOGENOM" id="CLU_3384303_0_0_6"/>
<organism evidence="1 2">
    <name type="scientific">Thiorhodovibrio frisius</name>
    <dbReference type="NCBI Taxonomy" id="631362"/>
    <lineage>
        <taxon>Bacteria</taxon>
        <taxon>Pseudomonadati</taxon>
        <taxon>Pseudomonadota</taxon>
        <taxon>Gammaproteobacteria</taxon>
        <taxon>Chromatiales</taxon>
        <taxon>Chromatiaceae</taxon>
        <taxon>Thiorhodovibrio</taxon>
    </lineage>
</organism>
<proteinExistence type="predicted"/>
<gene>
    <name evidence="1" type="ORF">Thi970DRAFT_02872</name>
</gene>
<dbReference type="AlphaFoldDB" id="H8Z1X1"/>
<accession>H8Z1X1</accession>
<reference evidence="2" key="1">
    <citation type="submission" date="2011-06" db="EMBL/GenBank/DDBJ databases">
        <authorList>
            <consortium name="US DOE Joint Genome Institute (JGI-PGF)"/>
            <person name="Lucas S."/>
            <person name="Han J."/>
            <person name="Lapidus A."/>
            <person name="Cheng J.-F."/>
            <person name="Goodwin L."/>
            <person name="Pitluck S."/>
            <person name="Peters L."/>
            <person name="Land M.L."/>
            <person name="Hauser L."/>
            <person name="Vogl K."/>
            <person name="Liu Z."/>
            <person name="Overmann J."/>
            <person name="Frigaard N.-U."/>
            <person name="Bryant D.A."/>
            <person name="Woyke T.J."/>
        </authorList>
    </citation>
    <scope>NUCLEOTIDE SEQUENCE [LARGE SCALE GENOMIC DNA]</scope>
    <source>
        <strain evidence="2">970</strain>
    </source>
</reference>
<sequence>MPMDANDFQKRAAPLVLSYQSHNKQLMWLYSCV</sequence>
<dbReference type="EMBL" id="JH603169">
    <property type="protein sequence ID" value="EIC22599.1"/>
    <property type="molecule type" value="Genomic_DNA"/>
</dbReference>
<keyword evidence="2" id="KW-1185">Reference proteome</keyword>
<dbReference type="Proteomes" id="UP000002964">
    <property type="component" value="Unassembled WGS sequence"/>
</dbReference>
<reference evidence="1 2" key="2">
    <citation type="submission" date="2011-11" db="EMBL/GenBank/DDBJ databases">
        <authorList>
            <consortium name="US DOE Joint Genome Institute"/>
            <person name="Lucas S."/>
            <person name="Han J."/>
            <person name="Lapidus A."/>
            <person name="Cheng J.-F."/>
            <person name="Goodwin L."/>
            <person name="Pitluck S."/>
            <person name="Peters L."/>
            <person name="Ovchinnikova G."/>
            <person name="Zhang X."/>
            <person name="Detter J.C."/>
            <person name="Han C."/>
            <person name="Tapia R."/>
            <person name="Land M."/>
            <person name="Hauser L."/>
            <person name="Kyrpides N."/>
            <person name="Ivanova N."/>
            <person name="Pagani I."/>
            <person name="Vogl K."/>
            <person name="Liu Z."/>
            <person name="Overmann J."/>
            <person name="Frigaard N.-U."/>
            <person name="Bryant D."/>
            <person name="Woyke T."/>
        </authorList>
    </citation>
    <scope>NUCLEOTIDE SEQUENCE [LARGE SCALE GENOMIC DNA]</scope>
    <source>
        <strain evidence="1 2">970</strain>
    </source>
</reference>
<protein>
    <submittedName>
        <fullName evidence="1">Uncharacterized protein</fullName>
    </submittedName>
</protein>